<feature type="domain" description="Pyrrolo-quinoline quinone repeat" evidence="1">
    <location>
        <begin position="402"/>
        <end position="494"/>
    </location>
</feature>
<sequence>MIKQLLYSITLCSIVLFVSCKSQEVTFRKVYEKEMPESASATASIKTDGSYIFGLEEQPTGFGSPSAFTIDGASGETKWVKKQKELSPTKGQYERSFWSWPNNVLLVFTNTGFNNNPGLSGLDITTGEVLFSIEAEGYGGDWEQRVINLHSAGIFCLSTDAGLYAFDMRSGKEVWSRPEFTGGLWDKEYGSDMSFQYFDETGQFFFAHNEDLYAINPKTGQNIWEIKGADIGSLDNADIFLEEGLALFFGPENESLGKDIAESVIRDTQAGNTILNAAESGLVKDDIIFVDLKNGSVMNRSEFYTNGNDTRLIHEDKVIVSGITLNVFDRNTGERIWQNIDSDRFETELGLKALGVLTGVDLTIGNQEKMANIIADNNIYSFYPEVLENSLKKDEISLRKYVLDTGEELWKTDIKKVNVKYVLGAEGVLFVIGSTDGFIPKPIIMAYDARDGKKLYEIDDIKASSISDVLATDGRIYVRSYPWQLQAFDLRMGKEIPLTVPARNPYDIRLYNNDLLVTYGAGTNKTFFMAHNPADFSVKNRMELPKSFKNYDYRGNTFFMYDLDTDEGSRGIIAIDLEKWIMKGYLLNKQSGSFTTTSGGQTENQVYKDYHLFLMPDGKYIYELDEDMVRKFVVE</sequence>
<keyword evidence="3" id="KW-1185">Reference proteome</keyword>
<accession>E4TL57</accession>
<dbReference type="KEGG" id="mtt:Ftrac_0184"/>
<dbReference type="InterPro" id="IPR002372">
    <property type="entry name" value="PQQ_rpt_dom"/>
</dbReference>
<dbReference type="STRING" id="643867.Ftrac_0184"/>
<dbReference type="PANTHER" id="PTHR34512:SF30">
    <property type="entry name" value="OUTER MEMBRANE PROTEIN ASSEMBLY FACTOR BAMB"/>
    <property type="match status" value="1"/>
</dbReference>
<evidence type="ECO:0000313" key="3">
    <source>
        <dbReference type="Proteomes" id="UP000008720"/>
    </source>
</evidence>
<dbReference type="Proteomes" id="UP000008720">
    <property type="component" value="Chromosome"/>
</dbReference>
<dbReference type="SUPFAM" id="SSF50998">
    <property type="entry name" value="Quinoprotein alcohol dehydrogenase-like"/>
    <property type="match status" value="2"/>
</dbReference>
<dbReference type="Pfam" id="PF13360">
    <property type="entry name" value="PQQ_2"/>
    <property type="match status" value="2"/>
</dbReference>
<dbReference type="AlphaFoldDB" id="E4TL57"/>
<evidence type="ECO:0000259" key="1">
    <source>
        <dbReference type="Pfam" id="PF13360"/>
    </source>
</evidence>
<dbReference type="InterPro" id="IPR015943">
    <property type="entry name" value="WD40/YVTN_repeat-like_dom_sf"/>
</dbReference>
<dbReference type="InterPro" id="IPR018391">
    <property type="entry name" value="PQQ_b-propeller_rpt"/>
</dbReference>
<organism evidence="2 3">
    <name type="scientific">Marivirga tractuosa (strain ATCC 23168 / DSM 4126 / NBRC 15989 / NCIMB 1408 / VKM B-1430 / H-43)</name>
    <name type="common">Microscilla tractuosa</name>
    <name type="synonym">Flexibacter tractuosus</name>
    <dbReference type="NCBI Taxonomy" id="643867"/>
    <lineage>
        <taxon>Bacteria</taxon>
        <taxon>Pseudomonadati</taxon>
        <taxon>Bacteroidota</taxon>
        <taxon>Cytophagia</taxon>
        <taxon>Cytophagales</taxon>
        <taxon>Marivirgaceae</taxon>
        <taxon>Marivirga</taxon>
    </lineage>
</organism>
<dbReference type="HOGENOM" id="CLU_430723_0_0_10"/>
<dbReference type="PANTHER" id="PTHR34512">
    <property type="entry name" value="CELL SURFACE PROTEIN"/>
    <property type="match status" value="1"/>
</dbReference>
<gene>
    <name evidence="2" type="ordered locus">Ftrac_0184</name>
</gene>
<dbReference type="PROSITE" id="PS51257">
    <property type="entry name" value="PROKAR_LIPOPROTEIN"/>
    <property type="match status" value="1"/>
</dbReference>
<evidence type="ECO:0000313" key="2">
    <source>
        <dbReference type="EMBL" id="ADR20195.1"/>
    </source>
</evidence>
<dbReference type="SMART" id="SM00564">
    <property type="entry name" value="PQQ"/>
    <property type="match status" value="3"/>
</dbReference>
<proteinExistence type="predicted"/>
<protein>
    <recommendedName>
        <fullName evidence="1">Pyrrolo-quinoline quinone repeat domain-containing protein</fullName>
    </recommendedName>
</protein>
<dbReference type="EMBL" id="CP002349">
    <property type="protein sequence ID" value="ADR20195.1"/>
    <property type="molecule type" value="Genomic_DNA"/>
</dbReference>
<reference evidence="2 3" key="1">
    <citation type="journal article" date="2011" name="Stand. Genomic Sci.">
        <title>Complete genome sequence of Marivirga tractuosa type strain (H-43).</title>
        <authorList>
            <person name="Pagani I."/>
            <person name="Chertkov O."/>
            <person name="Lapidus A."/>
            <person name="Lucas S."/>
            <person name="Del Rio T.G."/>
            <person name="Tice H."/>
            <person name="Copeland A."/>
            <person name="Cheng J.F."/>
            <person name="Nolan M."/>
            <person name="Saunders E."/>
            <person name="Pitluck S."/>
            <person name="Held B."/>
            <person name="Goodwin L."/>
            <person name="Liolios K."/>
            <person name="Ovchinikova G."/>
            <person name="Ivanova N."/>
            <person name="Mavromatis K."/>
            <person name="Pati A."/>
            <person name="Chen A."/>
            <person name="Palaniappan K."/>
            <person name="Land M."/>
            <person name="Hauser L."/>
            <person name="Jeffries C.D."/>
            <person name="Detter J.C."/>
            <person name="Han C."/>
            <person name="Tapia R."/>
            <person name="Ngatchou-Djao O.D."/>
            <person name="Rohde M."/>
            <person name="Goker M."/>
            <person name="Spring S."/>
            <person name="Sikorski J."/>
            <person name="Woyke T."/>
            <person name="Bristow J."/>
            <person name="Eisen J.A."/>
            <person name="Markowitz V."/>
            <person name="Hugenholtz P."/>
            <person name="Klenk H.P."/>
            <person name="Kyrpides N.C."/>
        </authorList>
    </citation>
    <scope>NUCLEOTIDE SEQUENCE [LARGE SCALE GENOMIC DNA]</scope>
    <source>
        <strain evidence="3">ATCC 23168 / DSM 4126 / NBRC 15989 / NCIMB 1408 / VKM B-1430 / H-43</strain>
    </source>
</reference>
<dbReference type="Gene3D" id="2.130.10.10">
    <property type="entry name" value="YVTN repeat-like/Quinoprotein amine dehydrogenase"/>
    <property type="match status" value="2"/>
</dbReference>
<dbReference type="RefSeq" id="WP_013452346.1">
    <property type="nucleotide sequence ID" value="NC_014759.1"/>
</dbReference>
<dbReference type="OrthoDB" id="9794322at2"/>
<dbReference type="eggNOG" id="COG1520">
    <property type="taxonomic scope" value="Bacteria"/>
</dbReference>
<name>E4TL57_MARTH</name>
<feature type="domain" description="Pyrrolo-quinoline quinone repeat" evidence="1">
    <location>
        <begin position="71"/>
        <end position="338"/>
    </location>
</feature>
<dbReference type="InterPro" id="IPR011047">
    <property type="entry name" value="Quinoprotein_ADH-like_sf"/>
</dbReference>